<keyword evidence="2" id="KW-1185">Reference proteome</keyword>
<accession>A0A0H2RPM0</accession>
<reference evidence="1 2" key="1">
    <citation type="submission" date="2015-04" db="EMBL/GenBank/DDBJ databases">
        <title>Complete genome sequence of Schizopora paradoxa KUC8140, a cosmopolitan wood degrader in East Asia.</title>
        <authorList>
            <consortium name="DOE Joint Genome Institute"/>
            <person name="Min B."/>
            <person name="Park H."/>
            <person name="Jang Y."/>
            <person name="Kim J.-J."/>
            <person name="Kim K.H."/>
            <person name="Pangilinan J."/>
            <person name="Lipzen A."/>
            <person name="Riley R."/>
            <person name="Grigoriev I.V."/>
            <person name="Spatafora J.W."/>
            <person name="Choi I.-G."/>
        </authorList>
    </citation>
    <scope>NUCLEOTIDE SEQUENCE [LARGE SCALE GENOMIC DNA]</scope>
    <source>
        <strain evidence="1 2">KUC8140</strain>
    </source>
</reference>
<protein>
    <submittedName>
        <fullName evidence="1">Uncharacterized protein</fullName>
    </submittedName>
</protein>
<evidence type="ECO:0000313" key="1">
    <source>
        <dbReference type="EMBL" id="KLO13547.1"/>
    </source>
</evidence>
<gene>
    <name evidence="1" type="ORF">SCHPADRAFT_904133</name>
</gene>
<evidence type="ECO:0000313" key="2">
    <source>
        <dbReference type="Proteomes" id="UP000053477"/>
    </source>
</evidence>
<dbReference type="STRING" id="27342.A0A0H2RPM0"/>
<name>A0A0H2RPM0_9AGAM</name>
<dbReference type="OrthoDB" id="3335814at2759"/>
<sequence>MALTRQRLVTLVYDDMETVRMLPSTFADLEVLARDWVKPPPDAHFSLRVPVEYASFQAARYVNGPYIWITSEDSYQIAILGVQGSRVEILSDAPPPVEEPPPPPPPPVLEMDGIFNLELEKGKMVGIDVTISSDELDMARMEDGTTVAGVFWGKLDVVHDGDLHKMEFSGTRLQDANYNPDMLVDQRVISKLTTAAKPTFAKCSLSILSPVQQYCEVNVSFSSLWKVGLTWPPAENVTDDKFKYFVRVHPGGALEHFESESVVTSIYYEAIPDQTMFEPSSLVPPYNSFAMSFREFVPHITRILEQLGLSLQARTNFITNNMPAFSAHKNIAYRFMSPGRLARAIDISVTHDACVWTRIFLLFRGLTDDDMVDFVSSGEKEALQMNWREIIGWQEQSKDPSQFRVLEVSVLECT</sequence>
<dbReference type="InParanoid" id="A0A0H2RPM0"/>
<dbReference type="AlphaFoldDB" id="A0A0H2RPM0"/>
<organism evidence="1 2">
    <name type="scientific">Schizopora paradoxa</name>
    <dbReference type="NCBI Taxonomy" id="27342"/>
    <lineage>
        <taxon>Eukaryota</taxon>
        <taxon>Fungi</taxon>
        <taxon>Dikarya</taxon>
        <taxon>Basidiomycota</taxon>
        <taxon>Agaricomycotina</taxon>
        <taxon>Agaricomycetes</taxon>
        <taxon>Hymenochaetales</taxon>
        <taxon>Schizoporaceae</taxon>
        <taxon>Schizopora</taxon>
    </lineage>
</organism>
<proteinExistence type="predicted"/>
<dbReference type="EMBL" id="KQ085958">
    <property type="protein sequence ID" value="KLO13547.1"/>
    <property type="molecule type" value="Genomic_DNA"/>
</dbReference>
<dbReference type="Proteomes" id="UP000053477">
    <property type="component" value="Unassembled WGS sequence"/>
</dbReference>